<dbReference type="SUPFAM" id="SSF55874">
    <property type="entry name" value="ATPase domain of HSP90 chaperone/DNA topoisomerase II/histidine kinase"/>
    <property type="match status" value="1"/>
</dbReference>
<dbReference type="InterPro" id="IPR036097">
    <property type="entry name" value="HisK_dim/P_sf"/>
</dbReference>
<evidence type="ECO:0000256" key="5">
    <source>
        <dbReference type="ARBA" id="ARBA00022679"/>
    </source>
</evidence>
<dbReference type="SMART" id="SM00388">
    <property type="entry name" value="HisKA"/>
    <property type="match status" value="1"/>
</dbReference>
<accession>A0ABN2QUR8</accession>
<evidence type="ECO:0000313" key="10">
    <source>
        <dbReference type="EMBL" id="GAA1958342.1"/>
    </source>
</evidence>
<protein>
    <recommendedName>
        <fullName evidence="3">histidine kinase</fullName>
        <ecNumber evidence="3">2.7.13.3</ecNumber>
    </recommendedName>
</protein>
<evidence type="ECO:0000259" key="9">
    <source>
        <dbReference type="PROSITE" id="PS50109"/>
    </source>
</evidence>
<organism evidence="10 11">
    <name type="scientific">Nocardioides panacihumi</name>
    <dbReference type="NCBI Taxonomy" id="400774"/>
    <lineage>
        <taxon>Bacteria</taxon>
        <taxon>Bacillati</taxon>
        <taxon>Actinomycetota</taxon>
        <taxon>Actinomycetes</taxon>
        <taxon>Propionibacteriales</taxon>
        <taxon>Nocardioidaceae</taxon>
        <taxon>Nocardioides</taxon>
    </lineage>
</organism>
<dbReference type="PROSITE" id="PS50109">
    <property type="entry name" value="HIS_KIN"/>
    <property type="match status" value="1"/>
</dbReference>
<evidence type="ECO:0000256" key="2">
    <source>
        <dbReference type="ARBA" id="ARBA00004236"/>
    </source>
</evidence>
<dbReference type="RefSeq" id="WP_344044369.1">
    <property type="nucleotide sequence ID" value="NZ_BAAAPB010000001.1"/>
</dbReference>
<dbReference type="EC" id="2.7.13.3" evidence="3"/>
<dbReference type="EMBL" id="BAAAPB010000001">
    <property type="protein sequence ID" value="GAA1958342.1"/>
    <property type="molecule type" value="Genomic_DNA"/>
</dbReference>
<feature type="coiled-coil region" evidence="8">
    <location>
        <begin position="134"/>
        <end position="217"/>
    </location>
</feature>
<dbReference type="PANTHER" id="PTHR43711">
    <property type="entry name" value="TWO-COMPONENT HISTIDINE KINASE"/>
    <property type="match status" value="1"/>
</dbReference>
<dbReference type="GO" id="GO:0005524">
    <property type="term" value="F:ATP binding"/>
    <property type="evidence" value="ECO:0007669"/>
    <property type="project" value="UniProtKB-KW"/>
</dbReference>
<dbReference type="Pfam" id="PF00512">
    <property type="entry name" value="HisKA"/>
    <property type="match status" value="1"/>
</dbReference>
<dbReference type="SMART" id="SM00387">
    <property type="entry name" value="HATPase_c"/>
    <property type="match status" value="1"/>
</dbReference>
<dbReference type="CDD" id="cd00082">
    <property type="entry name" value="HisKA"/>
    <property type="match status" value="1"/>
</dbReference>
<comment type="subcellular location">
    <subcellularLocation>
        <location evidence="2">Cell membrane</location>
    </subcellularLocation>
</comment>
<reference evidence="10 11" key="1">
    <citation type="journal article" date="2019" name="Int. J. Syst. Evol. Microbiol.">
        <title>The Global Catalogue of Microorganisms (GCM) 10K type strain sequencing project: providing services to taxonomists for standard genome sequencing and annotation.</title>
        <authorList>
            <consortium name="The Broad Institute Genomics Platform"/>
            <consortium name="The Broad Institute Genome Sequencing Center for Infectious Disease"/>
            <person name="Wu L."/>
            <person name="Ma J."/>
        </authorList>
    </citation>
    <scope>NUCLEOTIDE SEQUENCE [LARGE SCALE GENOMIC DNA]</scope>
    <source>
        <strain evidence="10 11">JCM 15309</strain>
    </source>
</reference>
<evidence type="ECO:0000256" key="4">
    <source>
        <dbReference type="ARBA" id="ARBA00022553"/>
    </source>
</evidence>
<keyword evidence="11" id="KW-1185">Reference proteome</keyword>
<keyword evidence="8" id="KW-0175">Coiled coil</keyword>
<dbReference type="Pfam" id="PF02518">
    <property type="entry name" value="HATPase_c"/>
    <property type="match status" value="1"/>
</dbReference>
<gene>
    <name evidence="10" type="ORF">GCM10009798_17430</name>
</gene>
<dbReference type="PANTHER" id="PTHR43711:SF31">
    <property type="entry name" value="HISTIDINE KINASE"/>
    <property type="match status" value="1"/>
</dbReference>
<dbReference type="PRINTS" id="PR00344">
    <property type="entry name" value="BCTRLSENSOR"/>
</dbReference>
<sequence>MSEALSSLVLAGEDDVFAARQLARVCAEELGLERLDAIRIATAVSELGREAVMRGGARLTVRLGRADLLLDLAVAPDQNWSAVVGPVGRLVDELVTDEGRITLIKRLPHAVTLSAESLRMLKHRLRAHAPSTPTEELREQNDELITALEEVRRQKSELEVVNKELEETNRGVMALYTELSAELDRTNQGVVALYAEIEDKNEQLREASEAKSRFLRSISHELRTPANSVLGLTRLLTDPAGPPLTEEQLEQVDYIRASARDLLRLVNELLDLSRAEAGALRPEPAEVDLGALLQELRGPAESLLRPGVRLVVDDSAPIVTTDVDLLRHVLRNLVSNAAKFTAEGVVEVGAALRGDLVAVSVRDSGVGIGSEDLPRIFEEFYQVRTPLHTSAKGTGLGLPFAQRVAGALGGRIEVESTPGVGSTFTLLLPSKEGAG</sequence>
<evidence type="ECO:0000256" key="1">
    <source>
        <dbReference type="ARBA" id="ARBA00000085"/>
    </source>
</evidence>
<proteinExistence type="predicted"/>
<feature type="domain" description="Histidine kinase" evidence="9">
    <location>
        <begin position="217"/>
        <end position="432"/>
    </location>
</feature>
<evidence type="ECO:0000313" key="11">
    <source>
        <dbReference type="Proteomes" id="UP001500571"/>
    </source>
</evidence>
<dbReference type="InterPro" id="IPR005467">
    <property type="entry name" value="His_kinase_dom"/>
</dbReference>
<name>A0ABN2QUR8_9ACTN</name>
<keyword evidence="7" id="KW-0902">Two-component regulatory system</keyword>
<dbReference type="Gene3D" id="3.30.565.10">
    <property type="entry name" value="Histidine kinase-like ATPase, C-terminal domain"/>
    <property type="match status" value="1"/>
</dbReference>
<evidence type="ECO:0000256" key="7">
    <source>
        <dbReference type="ARBA" id="ARBA00023012"/>
    </source>
</evidence>
<dbReference type="InterPro" id="IPR036890">
    <property type="entry name" value="HATPase_C_sf"/>
</dbReference>
<dbReference type="InterPro" id="IPR004358">
    <property type="entry name" value="Sig_transdc_His_kin-like_C"/>
</dbReference>
<keyword evidence="6" id="KW-0418">Kinase</keyword>
<keyword evidence="5" id="KW-0808">Transferase</keyword>
<evidence type="ECO:0000256" key="6">
    <source>
        <dbReference type="ARBA" id="ARBA00022777"/>
    </source>
</evidence>
<dbReference type="InterPro" id="IPR003594">
    <property type="entry name" value="HATPase_dom"/>
</dbReference>
<comment type="caution">
    <text evidence="10">The sequence shown here is derived from an EMBL/GenBank/DDBJ whole genome shotgun (WGS) entry which is preliminary data.</text>
</comment>
<dbReference type="Proteomes" id="UP001500571">
    <property type="component" value="Unassembled WGS sequence"/>
</dbReference>
<keyword evidence="4" id="KW-0597">Phosphoprotein</keyword>
<dbReference type="SUPFAM" id="SSF47384">
    <property type="entry name" value="Homodimeric domain of signal transducing histidine kinase"/>
    <property type="match status" value="1"/>
</dbReference>
<keyword evidence="10" id="KW-0547">Nucleotide-binding</keyword>
<evidence type="ECO:0000256" key="8">
    <source>
        <dbReference type="SAM" id="Coils"/>
    </source>
</evidence>
<evidence type="ECO:0000256" key="3">
    <source>
        <dbReference type="ARBA" id="ARBA00012438"/>
    </source>
</evidence>
<comment type="catalytic activity">
    <reaction evidence="1">
        <text>ATP + protein L-histidine = ADP + protein N-phospho-L-histidine.</text>
        <dbReference type="EC" id="2.7.13.3"/>
    </reaction>
</comment>
<dbReference type="InterPro" id="IPR050736">
    <property type="entry name" value="Sensor_HK_Regulatory"/>
</dbReference>
<dbReference type="InterPro" id="IPR003661">
    <property type="entry name" value="HisK_dim/P_dom"/>
</dbReference>
<keyword evidence="10" id="KW-0067">ATP-binding</keyword>
<dbReference type="Gene3D" id="1.10.287.130">
    <property type="match status" value="1"/>
</dbReference>